<evidence type="ECO:0000256" key="7">
    <source>
        <dbReference type="ARBA" id="ARBA00022660"/>
    </source>
</evidence>
<comment type="function">
    <text evidence="1">Core subunit of the mitochondrial membrane respiratory chain NADH dehydrogenase (Complex I) that is believed to belong to the minimal assembly required for catalysis. Complex I functions in the transfer of electrons from NADH to the respiratory chain. The immediate electron acceptor for the enzyme is believed to be ubiquinone.</text>
</comment>
<sequence length="444" mass="50761">MLKMIMFMMSSTIMANYIIELLLILSLIMFLFLSLNWSFLMTSISLIYNIDFYSYNLILLSIWVIILSLLVSLSETSWKNKNYFTLINLILLVFLCLSFSSKDYLLFYIFFESSLIPILLIILGWGYQPERLSAGIYMLFYTLFASLPLLGLIFYYSGSLGTISMNMYMSLGESNMWLEVMLVGAFLVKFPMYMFHIWLPKAHVEAPVSGSMILAGILLKLGGYGIIRFLPMTVKYQSFSMKYIFVSVSLIGGLIVALLCLRQMDMKVLIAYSSVCHMAGCISVLLLLGELGYKGCLFMMVAHGLCSSGLFYLVDVVYKRTNTRSLFINKGLLNILPSLSFWWFMLLLANLAGPPTLNLFSEICMLINLVLWNKLIMIVVMMITFLTGAYNIYLYSLSQHNSYLFGLSSIKNCFFLNFFILFNHLVPLNIMILSVMSFYCLDSL</sequence>
<evidence type="ECO:0000256" key="1">
    <source>
        <dbReference type="ARBA" id="ARBA00003257"/>
    </source>
</evidence>
<evidence type="ECO:0000256" key="2">
    <source>
        <dbReference type="ARBA" id="ARBA00004225"/>
    </source>
</evidence>
<keyword evidence="12 17" id="KW-0520">NAD</keyword>
<evidence type="ECO:0000256" key="15">
    <source>
        <dbReference type="ARBA" id="ARBA00023136"/>
    </source>
</evidence>
<evidence type="ECO:0000259" key="18">
    <source>
        <dbReference type="Pfam" id="PF00361"/>
    </source>
</evidence>
<feature type="transmembrane region" description="Helical" evidence="17">
    <location>
        <begin position="414"/>
        <end position="439"/>
    </location>
</feature>
<dbReference type="InterPro" id="IPR003918">
    <property type="entry name" value="NADH_UbQ_OxRdtase"/>
</dbReference>
<comment type="subcellular location">
    <subcellularLocation>
        <location evidence="2 17">Mitochondrion membrane</location>
        <topology evidence="2 17">Multi-pass membrane protein</topology>
    </subcellularLocation>
</comment>
<feature type="domain" description="NADH:quinone oxidoreductase/Mrp antiporter transmembrane" evidence="18">
    <location>
        <begin position="101"/>
        <end position="386"/>
    </location>
</feature>
<feature type="transmembrane region" description="Helical" evidence="17">
    <location>
        <begin position="211"/>
        <end position="231"/>
    </location>
</feature>
<evidence type="ECO:0000256" key="17">
    <source>
        <dbReference type="RuleBase" id="RU003297"/>
    </source>
</evidence>
<dbReference type="PANTHER" id="PTHR43507">
    <property type="entry name" value="NADH-UBIQUINONE OXIDOREDUCTASE CHAIN 4"/>
    <property type="match status" value="1"/>
</dbReference>
<protein>
    <recommendedName>
        <fullName evidence="5 17">NADH-ubiquinone oxidoreductase chain 4</fullName>
        <ecNumber evidence="4 17">7.1.1.2</ecNumber>
    </recommendedName>
</protein>
<keyword evidence="10 17" id="KW-0249">Electron transport</keyword>
<name>K7ZVM7_9CRUS</name>
<evidence type="ECO:0000256" key="13">
    <source>
        <dbReference type="ARBA" id="ARBA00023075"/>
    </source>
</evidence>
<dbReference type="GO" id="GO:0031966">
    <property type="term" value="C:mitochondrial membrane"/>
    <property type="evidence" value="ECO:0007669"/>
    <property type="project" value="UniProtKB-SubCell"/>
</dbReference>
<dbReference type="EC" id="7.1.1.2" evidence="4 17"/>
<dbReference type="GO" id="GO:0015990">
    <property type="term" value="P:electron transport coupled proton transport"/>
    <property type="evidence" value="ECO:0007669"/>
    <property type="project" value="TreeGrafter"/>
</dbReference>
<feature type="transmembrane region" description="Helical" evidence="17">
    <location>
        <begin position="371"/>
        <end position="393"/>
    </location>
</feature>
<organism evidence="20">
    <name type="scientific">Metacrangonyx samanensis</name>
    <dbReference type="NCBI Taxonomy" id="1199140"/>
    <lineage>
        <taxon>Eukaryota</taxon>
        <taxon>Metazoa</taxon>
        <taxon>Ecdysozoa</taxon>
        <taxon>Arthropoda</taxon>
        <taxon>Crustacea</taxon>
        <taxon>Multicrustacea</taxon>
        <taxon>Malacostraca</taxon>
        <taxon>Eumalacostraca</taxon>
        <taxon>Peracarida</taxon>
        <taxon>Amphipoda</taxon>
        <taxon>Senticaudata</taxon>
        <taxon>Hadziida</taxon>
        <taxon>Hadzioidea</taxon>
        <taxon>Metacrangonyctidae</taxon>
        <taxon>Metacrangonyx</taxon>
    </lineage>
</organism>
<feature type="transmembrane region" description="Helical" evidence="17">
    <location>
        <begin position="268"/>
        <end position="288"/>
    </location>
</feature>
<dbReference type="AlphaFoldDB" id="K7ZVM7"/>
<evidence type="ECO:0000256" key="12">
    <source>
        <dbReference type="ARBA" id="ARBA00023027"/>
    </source>
</evidence>
<dbReference type="GO" id="GO:0003954">
    <property type="term" value="F:NADH dehydrogenase activity"/>
    <property type="evidence" value="ECO:0007669"/>
    <property type="project" value="TreeGrafter"/>
</dbReference>
<evidence type="ECO:0000259" key="19">
    <source>
        <dbReference type="Pfam" id="PF01059"/>
    </source>
</evidence>
<evidence type="ECO:0000256" key="3">
    <source>
        <dbReference type="ARBA" id="ARBA00009025"/>
    </source>
</evidence>
<evidence type="ECO:0000256" key="4">
    <source>
        <dbReference type="ARBA" id="ARBA00012944"/>
    </source>
</evidence>
<dbReference type="GO" id="GO:0048039">
    <property type="term" value="F:ubiquinone binding"/>
    <property type="evidence" value="ECO:0007669"/>
    <property type="project" value="TreeGrafter"/>
</dbReference>
<feature type="domain" description="NADH:ubiquinone oxidoreductase chain 4 N-terminal" evidence="19">
    <location>
        <begin position="1"/>
        <end position="97"/>
    </location>
</feature>
<gene>
    <name evidence="20" type="primary">nad4</name>
</gene>
<geneLocation type="mitochondrion" evidence="20"/>
<feature type="transmembrane region" description="Helical" evidence="17">
    <location>
        <begin position="83"/>
        <end position="100"/>
    </location>
</feature>
<reference evidence="20" key="1">
    <citation type="journal article" date="2012" name="Curr. Biol.">
        <title>Mitogenomic phylogenetic analysis supports continental-scale vicariance in subterranean thalassoid crustaceans.</title>
        <authorList>
            <person name="Bauza-Ribot M.M."/>
            <person name="Juan C."/>
            <person name="Nardi F."/>
            <person name="Oromi P."/>
            <person name="Pons J."/>
            <person name="Jaume D."/>
        </authorList>
    </citation>
    <scope>NUCLEOTIDE SEQUENCE</scope>
</reference>
<dbReference type="InterPro" id="IPR001750">
    <property type="entry name" value="ND/Mrp_TM"/>
</dbReference>
<evidence type="ECO:0000256" key="14">
    <source>
        <dbReference type="ARBA" id="ARBA00023128"/>
    </source>
</evidence>
<dbReference type="Pfam" id="PF00361">
    <property type="entry name" value="Proton_antipo_M"/>
    <property type="match status" value="1"/>
</dbReference>
<comment type="catalytic activity">
    <reaction evidence="16 17">
        <text>a ubiquinone + NADH + 5 H(+)(in) = a ubiquinol + NAD(+) + 4 H(+)(out)</text>
        <dbReference type="Rhea" id="RHEA:29091"/>
        <dbReference type="Rhea" id="RHEA-COMP:9565"/>
        <dbReference type="Rhea" id="RHEA-COMP:9566"/>
        <dbReference type="ChEBI" id="CHEBI:15378"/>
        <dbReference type="ChEBI" id="CHEBI:16389"/>
        <dbReference type="ChEBI" id="CHEBI:17976"/>
        <dbReference type="ChEBI" id="CHEBI:57540"/>
        <dbReference type="ChEBI" id="CHEBI:57945"/>
        <dbReference type="EC" id="7.1.1.2"/>
    </reaction>
</comment>
<keyword evidence="6 17" id="KW-0813">Transport</keyword>
<keyword evidence="14 17" id="KW-0496">Mitochondrion</keyword>
<evidence type="ECO:0000256" key="6">
    <source>
        <dbReference type="ARBA" id="ARBA00022448"/>
    </source>
</evidence>
<dbReference type="InterPro" id="IPR000260">
    <property type="entry name" value="NADH4_N"/>
</dbReference>
<dbReference type="EMBL" id="HE860505">
    <property type="protein sequence ID" value="CCI69311.1"/>
    <property type="molecule type" value="Genomic_DNA"/>
</dbReference>
<keyword evidence="7 17" id="KW-0679">Respiratory chain</keyword>
<feature type="transmembrane region" description="Helical" evidence="17">
    <location>
        <begin position="300"/>
        <end position="319"/>
    </location>
</feature>
<evidence type="ECO:0000256" key="8">
    <source>
        <dbReference type="ARBA" id="ARBA00022692"/>
    </source>
</evidence>
<keyword evidence="13 17" id="KW-0830">Ubiquinone</keyword>
<comment type="function">
    <text evidence="17">Core subunit of the mitochondrial membrane respiratory chain NADH dehydrogenase (Complex I) which catalyzes electron transfer from NADH through the respiratory chain, using ubiquinone as an electron acceptor. Essential for the catalytic activity and assembly of complex I.</text>
</comment>
<evidence type="ECO:0000256" key="16">
    <source>
        <dbReference type="ARBA" id="ARBA00049551"/>
    </source>
</evidence>
<feature type="transmembrane region" description="Helical" evidence="17">
    <location>
        <begin position="134"/>
        <end position="156"/>
    </location>
</feature>
<comment type="similarity">
    <text evidence="3 17">Belongs to the complex I subunit 4 family.</text>
</comment>
<feature type="transmembrane region" description="Helical" evidence="17">
    <location>
        <begin position="331"/>
        <end position="351"/>
    </location>
</feature>
<proteinExistence type="inferred from homology"/>
<evidence type="ECO:0000313" key="20">
    <source>
        <dbReference type="EMBL" id="CCI69311.1"/>
    </source>
</evidence>
<keyword evidence="15 17" id="KW-0472">Membrane</keyword>
<dbReference type="PRINTS" id="PR01437">
    <property type="entry name" value="NUOXDRDTASE4"/>
</dbReference>
<dbReference type="Pfam" id="PF01059">
    <property type="entry name" value="Oxidored_q5_N"/>
    <property type="match status" value="1"/>
</dbReference>
<keyword evidence="8 17" id="KW-0812">Transmembrane</keyword>
<feature type="transmembrane region" description="Helical" evidence="17">
    <location>
        <begin position="106"/>
        <end position="127"/>
    </location>
</feature>
<keyword evidence="9" id="KW-1278">Translocase</keyword>
<keyword evidence="11 17" id="KW-1133">Transmembrane helix</keyword>
<evidence type="ECO:0000256" key="11">
    <source>
        <dbReference type="ARBA" id="ARBA00022989"/>
    </source>
</evidence>
<feature type="transmembrane region" description="Helical" evidence="17">
    <location>
        <begin position="52"/>
        <end position="71"/>
    </location>
</feature>
<reference evidence="20" key="2">
    <citation type="submission" date="2012-06" db="EMBL/GenBank/DDBJ databases">
        <authorList>
            <person name="Fan L."/>
        </authorList>
    </citation>
    <scope>NUCLEOTIDE SEQUENCE</scope>
</reference>
<evidence type="ECO:0000256" key="5">
    <source>
        <dbReference type="ARBA" id="ARBA00021006"/>
    </source>
</evidence>
<evidence type="ECO:0000256" key="10">
    <source>
        <dbReference type="ARBA" id="ARBA00022982"/>
    </source>
</evidence>
<dbReference type="GO" id="GO:0008137">
    <property type="term" value="F:NADH dehydrogenase (ubiquinone) activity"/>
    <property type="evidence" value="ECO:0007669"/>
    <property type="project" value="UniProtKB-UniRule"/>
</dbReference>
<dbReference type="GO" id="GO:0042773">
    <property type="term" value="P:ATP synthesis coupled electron transport"/>
    <property type="evidence" value="ECO:0007669"/>
    <property type="project" value="InterPro"/>
</dbReference>
<evidence type="ECO:0000256" key="9">
    <source>
        <dbReference type="ARBA" id="ARBA00022967"/>
    </source>
</evidence>
<dbReference type="PANTHER" id="PTHR43507:SF20">
    <property type="entry name" value="NADH-UBIQUINONE OXIDOREDUCTASE CHAIN 4"/>
    <property type="match status" value="1"/>
</dbReference>
<feature type="transmembrane region" description="Helical" evidence="17">
    <location>
        <begin position="243"/>
        <end position="261"/>
    </location>
</feature>
<accession>K7ZVM7</accession>
<feature type="transmembrane region" description="Helical" evidence="17">
    <location>
        <begin position="176"/>
        <end position="199"/>
    </location>
</feature>